<sequence length="230" mass="26092">MSVKYACCLLFFIVLQGLSNGDGFLEESEKILDQIQQLIEVSHHQLTNAKNSIQEKLKEKAHKVVDEGLIKIEINIKKVKVQDFSGEVSRRAIDVSGGLEVKNEKYSEQLKSCVSRDLRRSSLLVEEFVEDVKGQVRDLVKDIERKVAECKRKSSPQLCLVQALLGVSAVPNVIIEEIVKLEDLFNNVKWEQCVKKVIANRNAEFGMRRYAANSVLVNPLLPYCISENLY</sequence>
<keyword evidence="1" id="KW-0732">Signal</keyword>
<proteinExistence type="predicted"/>
<evidence type="ECO:0000256" key="1">
    <source>
        <dbReference type="SAM" id="SignalP"/>
    </source>
</evidence>
<evidence type="ECO:0000313" key="2">
    <source>
        <dbReference type="Proteomes" id="UP000695000"/>
    </source>
</evidence>
<name>A0ABM1M0T2_NICVS</name>
<reference evidence="3" key="1">
    <citation type="submission" date="2025-08" db="UniProtKB">
        <authorList>
            <consortium name="RefSeq"/>
        </authorList>
    </citation>
    <scope>IDENTIFICATION</scope>
    <source>
        <tissue evidence="3">Whole Larva</tissue>
    </source>
</reference>
<gene>
    <name evidence="3" type="primary">LOC108556540</name>
</gene>
<organism evidence="2 3">
    <name type="scientific">Nicrophorus vespilloides</name>
    <name type="common">Boreal carrion beetle</name>
    <dbReference type="NCBI Taxonomy" id="110193"/>
    <lineage>
        <taxon>Eukaryota</taxon>
        <taxon>Metazoa</taxon>
        <taxon>Ecdysozoa</taxon>
        <taxon>Arthropoda</taxon>
        <taxon>Hexapoda</taxon>
        <taxon>Insecta</taxon>
        <taxon>Pterygota</taxon>
        <taxon>Neoptera</taxon>
        <taxon>Endopterygota</taxon>
        <taxon>Coleoptera</taxon>
        <taxon>Polyphaga</taxon>
        <taxon>Staphyliniformia</taxon>
        <taxon>Silphidae</taxon>
        <taxon>Nicrophorinae</taxon>
        <taxon>Nicrophorus</taxon>
    </lineage>
</organism>
<evidence type="ECO:0000313" key="3">
    <source>
        <dbReference type="RefSeq" id="XP_017768182.1"/>
    </source>
</evidence>
<keyword evidence="2" id="KW-1185">Reference proteome</keyword>
<dbReference type="Proteomes" id="UP000695000">
    <property type="component" value="Unplaced"/>
</dbReference>
<accession>A0ABM1M0T2</accession>
<feature type="chain" id="PRO_5047080725" evidence="1">
    <location>
        <begin position="22"/>
        <end position="230"/>
    </location>
</feature>
<dbReference type="GeneID" id="108556540"/>
<dbReference type="RefSeq" id="XP_017768182.1">
    <property type="nucleotide sequence ID" value="XM_017912693.1"/>
</dbReference>
<protein>
    <submittedName>
        <fullName evidence="3">Uncharacterized protein LOC108556540 isoform X1</fullName>
    </submittedName>
</protein>
<feature type="signal peptide" evidence="1">
    <location>
        <begin position="1"/>
        <end position="21"/>
    </location>
</feature>